<keyword evidence="5" id="KW-0190">Covalent protein-DNA linkage</keyword>
<evidence type="ECO:0000256" key="5">
    <source>
        <dbReference type="ARBA" id="ARBA00023124"/>
    </source>
</evidence>
<evidence type="ECO:0000256" key="4">
    <source>
        <dbReference type="ARBA" id="ARBA00022801"/>
    </source>
</evidence>
<dbReference type="SUPFAM" id="SSF143081">
    <property type="entry name" value="BB1717-like"/>
    <property type="match status" value="1"/>
</dbReference>
<dbReference type="GO" id="GO:0016829">
    <property type="term" value="F:lyase activity"/>
    <property type="evidence" value="ECO:0007669"/>
    <property type="project" value="UniProtKB-KW"/>
</dbReference>
<evidence type="ECO:0000256" key="3">
    <source>
        <dbReference type="ARBA" id="ARBA00022763"/>
    </source>
</evidence>
<dbReference type="Gene3D" id="3.90.1680.10">
    <property type="entry name" value="SOS response associated peptidase-like"/>
    <property type="match status" value="1"/>
</dbReference>
<dbReference type="GO" id="GO:0008233">
    <property type="term" value="F:peptidase activity"/>
    <property type="evidence" value="ECO:0007669"/>
    <property type="project" value="UniProtKB-KW"/>
</dbReference>
<sequence length="242" mass="26860">MCGRLNMATDPHDIVAELGIDVVDYTFAPRYNVPPGAALPIVAERVEDTGEVIRRLETARWGLVPGWAKEEKIGFKAFNARGETVHEKPMFRHAFASQRCIIPVTGYYEWEKTETGKQPWLMQAQTERPLYMAGLFEFRRRPDLDGQVVTDPAIKNGWLVSTTIITCPSTGHLADVHDRMPVMAEPEALSDWLDPSHEREGARTVLDGLIAGFDPASVGRVKVGAAVGNVRNQDPEVAQPVE</sequence>
<evidence type="ECO:0000256" key="1">
    <source>
        <dbReference type="ARBA" id="ARBA00008136"/>
    </source>
</evidence>
<keyword evidence="2 8" id="KW-0645">Protease</keyword>
<protein>
    <recommendedName>
        <fullName evidence="8">Abasic site processing protein</fullName>
        <ecNumber evidence="8">3.4.-.-</ecNumber>
    </recommendedName>
</protein>
<accession>A0A2N6PEK8</accession>
<comment type="caution">
    <text evidence="9">The sequence shown here is derived from an EMBL/GenBank/DDBJ whole genome shotgun (WGS) entry which is preliminary data.</text>
</comment>
<evidence type="ECO:0000313" key="9">
    <source>
        <dbReference type="EMBL" id="PMB97109.1"/>
    </source>
</evidence>
<gene>
    <name evidence="9" type="ORF">CJ198_12385</name>
</gene>
<organism evidence="9 10">
    <name type="scientific">Brevibacterium luteolum</name>
    <dbReference type="NCBI Taxonomy" id="199591"/>
    <lineage>
        <taxon>Bacteria</taxon>
        <taxon>Bacillati</taxon>
        <taxon>Actinomycetota</taxon>
        <taxon>Actinomycetes</taxon>
        <taxon>Micrococcales</taxon>
        <taxon>Brevibacteriaceae</taxon>
        <taxon>Brevibacterium</taxon>
    </lineage>
</organism>
<dbReference type="GO" id="GO:0106300">
    <property type="term" value="P:protein-DNA covalent cross-linking repair"/>
    <property type="evidence" value="ECO:0007669"/>
    <property type="project" value="InterPro"/>
</dbReference>
<keyword evidence="6" id="KW-0238">DNA-binding</keyword>
<dbReference type="InterPro" id="IPR003738">
    <property type="entry name" value="SRAP"/>
</dbReference>
<keyword evidence="7" id="KW-0456">Lyase</keyword>
<proteinExistence type="inferred from homology"/>
<comment type="similarity">
    <text evidence="1 8">Belongs to the SOS response-associated peptidase family.</text>
</comment>
<keyword evidence="10" id="KW-1185">Reference proteome</keyword>
<evidence type="ECO:0000256" key="8">
    <source>
        <dbReference type="RuleBase" id="RU364100"/>
    </source>
</evidence>
<evidence type="ECO:0000313" key="10">
    <source>
        <dbReference type="Proteomes" id="UP000235703"/>
    </source>
</evidence>
<dbReference type="AlphaFoldDB" id="A0A2N6PEK8"/>
<evidence type="ECO:0000256" key="6">
    <source>
        <dbReference type="ARBA" id="ARBA00023125"/>
    </source>
</evidence>
<dbReference type="EMBL" id="PNFZ01000009">
    <property type="protein sequence ID" value="PMB97109.1"/>
    <property type="molecule type" value="Genomic_DNA"/>
</dbReference>
<dbReference type="OrthoDB" id="9782620at2"/>
<dbReference type="PANTHER" id="PTHR13604">
    <property type="entry name" value="DC12-RELATED"/>
    <property type="match status" value="1"/>
</dbReference>
<reference evidence="9 10" key="1">
    <citation type="submission" date="2017-09" db="EMBL/GenBank/DDBJ databases">
        <title>Bacterial strain isolated from the female urinary microbiota.</title>
        <authorList>
            <person name="Thomas-White K."/>
            <person name="Kumar N."/>
            <person name="Forster S."/>
            <person name="Putonti C."/>
            <person name="Lawley T."/>
            <person name="Wolfe A.J."/>
        </authorList>
    </citation>
    <scope>NUCLEOTIDE SEQUENCE [LARGE SCALE GENOMIC DNA]</scope>
    <source>
        <strain evidence="9 10">UMB0680</strain>
    </source>
</reference>
<dbReference type="GO" id="GO:0003697">
    <property type="term" value="F:single-stranded DNA binding"/>
    <property type="evidence" value="ECO:0007669"/>
    <property type="project" value="InterPro"/>
</dbReference>
<keyword evidence="3" id="KW-0227">DNA damage</keyword>
<dbReference type="InterPro" id="IPR036590">
    <property type="entry name" value="SRAP-like"/>
</dbReference>
<evidence type="ECO:0000256" key="7">
    <source>
        <dbReference type="ARBA" id="ARBA00023239"/>
    </source>
</evidence>
<dbReference type="PANTHER" id="PTHR13604:SF0">
    <property type="entry name" value="ABASIC SITE PROCESSING PROTEIN HMCES"/>
    <property type="match status" value="1"/>
</dbReference>
<dbReference type="Pfam" id="PF02586">
    <property type="entry name" value="SRAP"/>
    <property type="match status" value="1"/>
</dbReference>
<dbReference type="RefSeq" id="WP_102162924.1">
    <property type="nucleotide sequence ID" value="NZ_PNFZ01000009.1"/>
</dbReference>
<dbReference type="Proteomes" id="UP000235703">
    <property type="component" value="Unassembled WGS sequence"/>
</dbReference>
<dbReference type="EC" id="3.4.-.-" evidence="8"/>
<keyword evidence="4 8" id="KW-0378">Hydrolase</keyword>
<dbReference type="GO" id="GO:0006508">
    <property type="term" value="P:proteolysis"/>
    <property type="evidence" value="ECO:0007669"/>
    <property type="project" value="UniProtKB-KW"/>
</dbReference>
<name>A0A2N6PEK8_9MICO</name>
<evidence type="ECO:0000256" key="2">
    <source>
        <dbReference type="ARBA" id="ARBA00022670"/>
    </source>
</evidence>